<dbReference type="GO" id="GO:0043565">
    <property type="term" value="F:sequence-specific DNA binding"/>
    <property type="evidence" value="ECO:0007669"/>
    <property type="project" value="TreeGrafter"/>
</dbReference>
<gene>
    <name evidence="2" type="ORF">GALL_90090</name>
</gene>
<reference evidence="2" key="1">
    <citation type="submission" date="2016-10" db="EMBL/GenBank/DDBJ databases">
        <title>Sequence of Gallionella enrichment culture.</title>
        <authorList>
            <person name="Poehlein A."/>
            <person name="Muehling M."/>
            <person name="Daniel R."/>
        </authorList>
    </citation>
    <scope>NUCLEOTIDE SEQUENCE</scope>
</reference>
<name>A0A1J5SJL5_9ZZZZ</name>
<dbReference type="GO" id="GO:0004803">
    <property type="term" value="F:transposase activity"/>
    <property type="evidence" value="ECO:0007669"/>
    <property type="project" value="InterPro"/>
</dbReference>
<organism evidence="2">
    <name type="scientific">mine drainage metagenome</name>
    <dbReference type="NCBI Taxonomy" id="410659"/>
    <lineage>
        <taxon>unclassified sequences</taxon>
        <taxon>metagenomes</taxon>
        <taxon>ecological metagenomes</taxon>
    </lineage>
</organism>
<dbReference type="PANTHER" id="PTHR36966:SF1">
    <property type="entry name" value="REP-ASSOCIATED TYROSINE TRANSPOSASE"/>
    <property type="match status" value="1"/>
</dbReference>
<dbReference type="Gene3D" id="3.30.70.1290">
    <property type="entry name" value="Transposase IS200-like"/>
    <property type="match status" value="1"/>
</dbReference>
<proteinExistence type="predicted"/>
<comment type="caution">
    <text evidence="2">The sequence shown here is derived from an EMBL/GenBank/DDBJ whole genome shotgun (WGS) entry which is preliminary data.</text>
</comment>
<dbReference type="PANTHER" id="PTHR36966">
    <property type="entry name" value="REP-ASSOCIATED TYROSINE TRANSPOSASE"/>
    <property type="match status" value="1"/>
</dbReference>
<protein>
    <submittedName>
        <fullName evidence="2">Transposase IS200 like protein</fullName>
    </submittedName>
</protein>
<dbReference type="InterPro" id="IPR036515">
    <property type="entry name" value="Transposase_17_sf"/>
</dbReference>
<evidence type="ECO:0000313" key="2">
    <source>
        <dbReference type="EMBL" id="OIR08626.1"/>
    </source>
</evidence>
<evidence type="ECO:0000259" key="1">
    <source>
        <dbReference type="SMART" id="SM01321"/>
    </source>
</evidence>
<dbReference type="NCBIfam" id="NF047646">
    <property type="entry name" value="REP_Tyr_transpos"/>
    <property type="match status" value="1"/>
</dbReference>
<dbReference type="Pfam" id="PF01797">
    <property type="entry name" value="Y1_Tnp"/>
    <property type="match status" value="1"/>
</dbReference>
<dbReference type="EMBL" id="MLJW01000030">
    <property type="protein sequence ID" value="OIR08626.1"/>
    <property type="molecule type" value="Genomic_DNA"/>
</dbReference>
<dbReference type="SUPFAM" id="SSF143422">
    <property type="entry name" value="Transposase IS200-like"/>
    <property type="match status" value="1"/>
</dbReference>
<dbReference type="AlphaFoldDB" id="A0A1J5SJL5"/>
<feature type="domain" description="Transposase IS200-like" evidence="1">
    <location>
        <begin position="9"/>
        <end position="136"/>
    </location>
</feature>
<dbReference type="GO" id="GO:0006313">
    <property type="term" value="P:DNA transposition"/>
    <property type="evidence" value="ECO:0007669"/>
    <property type="project" value="InterPro"/>
</dbReference>
<dbReference type="SMART" id="SM01321">
    <property type="entry name" value="Y1_Tnp"/>
    <property type="match status" value="1"/>
</dbReference>
<dbReference type="InterPro" id="IPR002686">
    <property type="entry name" value="Transposase_17"/>
</dbReference>
<accession>A0A1J5SJL5</accession>
<sequence>MPKYRRANIPGATYFFTVVTHRRQPLLTDSRCRAALRDAINRVRSELPFEIAAWVLMPDHLHAVWQLPPGDNNFSLRWSLIKQQVTRDCATWFPQQYLSASREKRGEGGLWQRRFWEHLIRDEADFARHVDYIHYNPVKHGCAANAGDWPYSTFHRYAKQGMYPADWGGVANESGSFGE</sequence>
<dbReference type="InterPro" id="IPR052715">
    <property type="entry name" value="RAYT_transposase"/>
</dbReference>